<comment type="caution">
    <text evidence="2">The sequence shown here is derived from an EMBL/GenBank/DDBJ whole genome shotgun (WGS) entry which is preliminary data.</text>
</comment>
<dbReference type="eggNOG" id="COG0662">
    <property type="taxonomic scope" value="Bacteria"/>
</dbReference>
<accession>A0A1T3NYK3</accession>
<dbReference type="InterPro" id="IPR011051">
    <property type="entry name" value="RmlC_Cupin_sf"/>
</dbReference>
<dbReference type="Pfam" id="PF07883">
    <property type="entry name" value="Cupin_2"/>
    <property type="match status" value="1"/>
</dbReference>
<dbReference type="AlphaFoldDB" id="A0A1T3NYK3"/>
<name>A0A1T3NYK3_9ACTN</name>
<reference evidence="2 3" key="1">
    <citation type="submission" date="2017-03" db="EMBL/GenBank/DDBJ databases">
        <title>Draft genome sequence of Streptomyces scabrisporus NF3, endophyte isolated from Amphipterygium adstringens.</title>
        <authorList>
            <person name="Vazquez M."/>
            <person name="Ceapa C.D."/>
            <person name="Rodriguez Luna D."/>
            <person name="Sanchez Esquivel S."/>
        </authorList>
    </citation>
    <scope>NUCLEOTIDE SEQUENCE [LARGE SCALE GENOMIC DNA]</scope>
    <source>
        <strain evidence="2 3">NF3</strain>
    </source>
</reference>
<dbReference type="OrthoDB" id="160522at2"/>
<dbReference type="InterPro" id="IPR013096">
    <property type="entry name" value="Cupin_2"/>
</dbReference>
<feature type="domain" description="Cupin type-2" evidence="1">
    <location>
        <begin position="43"/>
        <end position="106"/>
    </location>
</feature>
<protein>
    <submittedName>
        <fullName evidence="2">Cupin</fullName>
    </submittedName>
</protein>
<organism evidence="2 3">
    <name type="scientific">Embleya scabrispora</name>
    <dbReference type="NCBI Taxonomy" id="159449"/>
    <lineage>
        <taxon>Bacteria</taxon>
        <taxon>Bacillati</taxon>
        <taxon>Actinomycetota</taxon>
        <taxon>Actinomycetes</taxon>
        <taxon>Kitasatosporales</taxon>
        <taxon>Streptomycetaceae</taxon>
        <taxon>Embleya</taxon>
    </lineage>
</organism>
<dbReference type="EMBL" id="MWQN01000001">
    <property type="protein sequence ID" value="OPC81908.1"/>
    <property type="molecule type" value="Genomic_DNA"/>
</dbReference>
<dbReference type="InterPro" id="IPR014710">
    <property type="entry name" value="RmlC-like_jellyroll"/>
</dbReference>
<dbReference type="STRING" id="159449.B4N89_14040"/>
<evidence type="ECO:0000313" key="2">
    <source>
        <dbReference type="EMBL" id="OPC81908.1"/>
    </source>
</evidence>
<keyword evidence="3" id="KW-1185">Reference proteome</keyword>
<evidence type="ECO:0000313" key="3">
    <source>
        <dbReference type="Proteomes" id="UP000190037"/>
    </source>
</evidence>
<proteinExistence type="predicted"/>
<dbReference type="RefSeq" id="WP_078976177.1">
    <property type="nucleotide sequence ID" value="NZ_MWQN01000001.1"/>
</dbReference>
<dbReference type="Gene3D" id="2.60.120.10">
    <property type="entry name" value="Jelly Rolls"/>
    <property type="match status" value="1"/>
</dbReference>
<dbReference type="Proteomes" id="UP000190037">
    <property type="component" value="Unassembled WGS sequence"/>
</dbReference>
<sequence>MPKFIEKPTVVEAAGNIPKTIREFVGRVNTGDEALSIAHMTSPGGWEEPGQRPEFDEYTVVLRGVLTVEHEGGTQEVAAGQGIHTAAGEWVRYSTRGEEGADYIAVCLPGFTPDTVHRDA</sequence>
<dbReference type="SUPFAM" id="SSF51182">
    <property type="entry name" value="RmlC-like cupins"/>
    <property type="match status" value="1"/>
</dbReference>
<evidence type="ECO:0000259" key="1">
    <source>
        <dbReference type="Pfam" id="PF07883"/>
    </source>
</evidence>
<gene>
    <name evidence="2" type="ORF">B4N89_14040</name>
</gene>